<dbReference type="Proteomes" id="UP000266723">
    <property type="component" value="Unassembled WGS sequence"/>
</dbReference>
<organism evidence="3 4">
    <name type="scientific">Brassica cretica</name>
    <name type="common">Mustard</name>
    <dbReference type="NCBI Taxonomy" id="69181"/>
    <lineage>
        <taxon>Eukaryota</taxon>
        <taxon>Viridiplantae</taxon>
        <taxon>Streptophyta</taxon>
        <taxon>Embryophyta</taxon>
        <taxon>Tracheophyta</taxon>
        <taxon>Spermatophyta</taxon>
        <taxon>Magnoliopsida</taxon>
        <taxon>eudicotyledons</taxon>
        <taxon>Gunneridae</taxon>
        <taxon>Pentapetalae</taxon>
        <taxon>rosids</taxon>
        <taxon>malvids</taxon>
        <taxon>Brassicales</taxon>
        <taxon>Brassicaceae</taxon>
        <taxon>Brassiceae</taxon>
        <taxon>Brassica</taxon>
    </lineage>
</organism>
<keyword evidence="4" id="KW-1185">Reference proteome</keyword>
<comment type="caution">
    <text evidence="3">The sequence shown here is derived from an EMBL/GenBank/DDBJ whole genome shotgun (WGS) entry which is preliminary data.</text>
</comment>
<dbReference type="Pfam" id="PF04510">
    <property type="entry name" value="DUF577"/>
    <property type="match status" value="1"/>
</dbReference>
<feature type="compositionally biased region" description="Basic and acidic residues" evidence="1">
    <location>
        <begin position="23"/>
        <end position="41"/>
    </location>
</feature>
<dbReference type="EMBL" id="QGKV02001556">
    <property type="protein sequence ID" value="KAF3521189.1"/>
    <property type="molecule type" value="Genomic_DNA"/>
</dbReference>
<feature type="domain" description="DUF577" evidence="2">
    <location>
        <begin position="62"/>
        <end position="112"/>
    </location>
</feature>
<evidence type="ECO:0000313" key="4">
    <source>
        <dbReference type="Proteomes" id="UP000266723"/>
    </source>
</evidence>
<gene>
    <name evidence="3" type="ORF">DY000_02060733</name>
</gene>
<reference evidence="3 4" key="1">
    <citation type="journal article" date="2020" name="BMC Genomics">
        <title>Intraspecific diversification of the crop wild relative Brassica cretica Lam. using demographic model selection.</title>
        <authorList>
            <person name="Kioukis A."/>
            <person name="Michalopoulou V.A."/>
            <person name="Briers L."/>
            <person name="Pirintsos S."/>
            <person name="Studholme D.J."/>
            <person name="Pavlidis P."/>
            <person name="Sarris P.F."/>
        </authorList>
    </citation>
    <scope>NUCLEOTIDE SEQUENCE [LARGE SCALE GENOMIC DNA]</scope>
    <source>
        <strain evidence="4">cv. PFS-1207/04</strain>
    </source>
</reference>
<evidence type="ECO:0000259" key="2">
    <source>
        <dbReference type="Pfam" id="PF04510"/>
    </source>
</evidence>
<dbReference type="InterPro" id="IPR007598">
    <property type="entry name" value="DUF577"/>
</dbReference>
<proteinExistence type="predicted"/>
<protein>
    <recommendedName>
        <fullName evidence="2">DUF577 domain-containing protein</fullName>
    </recommendedName>
</protein>
<evidence type="ECO:0000313" key="3">
    <source>
        <dbReference type="EMBL" id="KAF3521189.1"/>
    </source>
</evidence>
<sequence>MDKFGWSKVQKNEINVQDDMNLEDTRASERGNELEQEERLEPKDELVSEGALIKPFIPKTYHYDDHVKEISYKMIDSVRELVERGMEVGLVRRAFGDSGTTVKKQLTWYHTSKYKFVKGLLWRL</sequence>
<feature type="region of interest" description="Disordered" evidence="1">
    <location>
        <begin position="17"/>
        <end position="41"/>
    </location>
</feature>
<accession>A0ABQ7B4M3</accession>
<name>A0ABQ7B4M3_BRACR</name>
<evidence type="ECO:0000256" key="1">
    <source>
        <dbReference type="SAM" id="MobiDB-lite"/>
    </source>
</evidence>